<dbReference type="InterPro" id="IPR036291">
    <property type="entry name" value="NAD(P)-bd_dom_sf"/>
</dbReference>
<name>A0A5E7S2S8_PSEFL</name>
<dbReference type="Gene3D" id="3.40.50.720">
    <property type="entry name" value="NAD(P)-binding Rossmann-like Domain"/>
    <property type="match status" value="1"/>
</dbReference>
<feature type="domain" description="NAD-dependent epimerase/dehydratase" evidence="1">
    <location>
        <begin position="4"/>
        <end position="186"/>
    </location>
</feature>
<dbReference type="RefSeq" id="WP_150671953.1">
    <property type="nucleotide sequence ID" value="NZ_CABVJE010000002.1"/>
</dbReference>
<dbReference type="Proteomes" id="UP000327191">
    <property type="component" value="Unassembled WGS sequence"/>
</dbReference>
<sequence length="426" mass="47044">MKLLITGATGYIGERLTSLSLNDGYEVISATRKPCRPDCTWLAYDLRGPVPKCPEGTTALIHLAADTSKSAHTNEQEEVRAARELILRARQVAAKLIFISSQTAAPSAPSAYGRTKWLIEQEVLAADGVVIRPGQVYGGPERGLFGMLSGLVRRVPIIPILLPAPQVQPIHIDDLAKAILTIVRREDIRAETLSLGSVRPISFGHFLMSIAENRVNVVRAPMPLPVALLKLLGLLLGKSMSARLGLDRIFSLINLPTMETERSLQRLGIELRSLAHGMHRSGRGQRRQLLREGVVLLSYLLKSPPQKSLVRRYVRALEHTGRTLHVTRSRMLSRWPALLTVLDNASVFKLPNGRELSWRLQAAISIAEASPQGAKVFLGLKHEASFLGTLLALGLTSINELTWRVFAFLCKPVRHLLLESEIKREA</sequence>
<accession>A0A5E7S2S8</accession>
<dbReference type="InterPro" id="IPR051207">
    <property type="entry name" value="ComplexI_NDUFA9_subunit"/>
</dbReference>
<proteinExistence type="predicted"/>
<organism evidence="2 3">
    <name type="scientific">Pseudomonas fluorescens</name>
    <dbReference type="NCBI Taxonomy" id="294"/>
    <lineage>
        <taxon>Bacteria</taxon>
        <taxon>Pseudomonadati</taxon>
        <taxon>Pseudomonadota</taxon>
        <taxon>Gammaproteobacteria</taxon>
        <taxon>Pseudomonadales</taxon>
        <taxon>Pseudomonadaceae</taxon>
        <taxon>Pseudomonas</taxon>
    </lineage>
</organism>
<dbReference type="PANTHER" id="PTHR12126:SF11">
    <property type="entry name" value="NADH DEHYDROGENASE [UBIQUINONE] 1 ALPHA SUBCOMPLEX SUBUNIT 9, MITOCHONDRIAL"/>
    <property type="match status" value="1"/>
</dbReference>
<dbReference type="InterPro" id="IPR001509">
    <property type="entry name" value="Epimerase_deHydtase"/>
</dbReference>
<evidence type="ECO:0000313" key="3">
    <source>
        <dbReference type="Proteomes" id="UP000327191"/>
    </source>
</evidence>
<dbReference type="GO" id="GO:0044877">
    <property type="term" value="F:protein-containing complex binding"/>
    <property type="evidence" value="ECO:0007669"/>
    <property type="project" value="TreeGrafter"/>
</dbReference>
<dbReference type="OrthoDB" id="9776313at2"/>
<reference evidence="2 3" key="1">
    <citation type="submission" date="2019-09" db="EMBL/GenBank/DDBJ databases">
        <authorList>
            <person name="Chandra G."/>
            <person name="Truman W A."/>
        </authorList>
    </citation>
    <scope>NUCLEOTIDE SEQUENCE [LARGE SCALE GENOMIC DNA]</scope>
    <source>
        <strain evidence="2">PS938</strain>
    </source>
</reference>
<evidence type="ECO:0000313" key="2">
    <source>
        <dbReference type="EMBL" id="VVP80208.1"/>
    </source>
</evidence>
<protein>
    <recommendedName>
        <fullName evidence="1">NAD-dependent epimerase/dehydratase domain-containing protein</fullName>
    </recommendedName>
</protein>
<dbReference type="PANTHER" id="PTHR12126">
    <property type="entry name" value="NADH-UBIQUINONE OXIDOREDUCTASE 39 KDA SUBUNIT-RELATED"/>
    <property type="match status" value="1"/>
</dbReference>
<dbReference type="AlphaFoldDB" id="A0A5E7S2S8"/>
<dbReference type="Pfam" id="PF01370">
    <property type="entry name" value="Epimerase"/>
    <property type="match status" value="1"/>
</dbReference>
<dbReference type="EMBL" id="CABVJE010000002">
    <property type="protein sequence ID" value="VVP80208.1"/>
    <property type="molecule type" value="Genomic_DNA"/>
</dbReference>
<dbReference type="SUPFAM" id="SSF51735">
    <property type="entry name" value="NAD(P)-binding Rossmann-fold domains"/>
    <property type="match status" value="1"/>
</dbReference>
<gene>
    <name evidence="2" type="ORF">PS938_00607</name>
</gene>
<evidence type="ECO:0000259" key="1">
    <source>
        <dbReference type="Pfam" id="PF01370"/>
    </source>
</evidence>